<keyword evidence="2" id="KW-1185">Reference proteome</keyword>
<organism evidence="1 2">
    <name type="scientific">Cetraspora pellucida</name>
    <dbReference type="NCBI Taxonomy" id="1433469"/>
    <lineage>
        <taxon>Eukaryota</taxon>
        <taxon>Fungi</taxon>
        <taxon>Fungi incertae sedis</taxon>
        <taxon>Mucoromycota</taxon>
        <taxon>Glomeromycotina</taxon>
        <taxon>Glomeromycetes</taxon>
        <taxon>Diversisporales</taxon>
        <taxon>Gigasporaceae</taxon>
        <taxon>Cetraspora</taxon>
    </lineage>
</organism>
<dbReference type="OrthoDB" id="2428143at2759"/>
<dbReference type="AlphaFoldDB" id="A0A9N9PAL7"/>
<protein>
    <submittedName>
        <fullName evidence="1">6995_t:CDS:1</fullName>
    </submittedName>
</protein>
<sequence length="129" mass="14840">DRKSRQYARAAVAKSTSSLAQSRQNARAIIIENTSPLILNYDVSDETRIDNENNEDELFYDFGDLEELVSINFKDSEEKNNHVEFSIKVKIEKELVNENILLPEFDQNEEAEKFCKIINIMIVPLQTGS</sequence>
<proteinExistence type="predicted"/>
<gene>
    <name evidence="1" type="ORF">CPELLU_LOCUS18196</name>
</gene>
<evidence type="ECO:0000313" key="1">
    <source>
        <dbReference type="EMBL" id="CAG8806361.1"/>
    </source>
</evidence>
<evidence type="ECO:0000313" key="2">
    <source>
        <dbReference type="Proteomes" id="UP000789759"/>
    </source>
</evidence>
<feature type="non-terminal residue" evidence="1">
    <location>
        <position position="129"/>
    </location>
</feature>
<comment type="caution">
    <text evidence="1">The sequence shown here is derived from an EMBL/GenBank/DDBJ whole genome shotgun (WGS) entry which is preliminary data.</text>
</comment>
<accession>A0A9N9PAL7</accession>
<feature type="non-terminal residue" evidence="1">
    <location>
        <position position="1"/>
    </location>
</feature>
<dbReference type="Proteomes" id="UP000789759">
    <property type="component" value="Unassembled WGS sequence"/>
</dbReference>
<dbReference type="EMBL" id="CAJVQA010034863">
    <property type="protein sequence ID" value="CAG8806361.1"/>
    <property type="molecule type" value="Genomic_DNA"/>
</dbReference>
<reference evidence="1" key="1">
    <citation type="submission" date="2021-06" db="EMBL/GenBank/DDBJ databases">
        <authorList>
            <person name="Kallberg Y."/>
            <person name="Tangrot J."/>
            <person name="Rosling A."/>
        </authorList>
    </citation>
    <scope>NUCLEOTIDE SEQUENCE</scope>
    <source>
        <strain evidence="1">FL966</strain>
    </source>
</reference>
<name>A0A9N9PAL7_9GLOM</name>